<feature type="transmembrane region" description="Helical" evidence="2">
    <location>
        <begin position="101"/>
        <end position="120"/>
    </location>
</feature>
<dbReference type="EMBL" id="DVNC01000007">
    <property type="protein sequence ID" value="HIU52557.1"/>
    <property type="molecule type" value="Genomic_DNA"/>
</dbReference>
<evidence type="ECO:0000313" key="4">
    <source>
        <dbReference type="EMBL" id="HIU52557.1"/>
    </source>
</evidence>
<protein>
    <recommendedName>
        <fullName evidence="1">Phosphatidylglycerophosphatase A</fullName>
        <ecNumber evidence="1">3.1.3.27</ecNumber>
    </recommendedName>
    <alternativeName>
        <fullName evidence="1">Phosphatidylglycerolphosphate phosphatase A</fullName>
    </alternativeName>
</protein>
<comment type="function">
    <text evidence="1">Lipid phosphatase which dephosphorylates phosphatidylglycerophosphate (PGP) to phosphatidylglycerol (PG).</text>
</comment>
<evidence type="ECO:0000259" key="3">
    <source>
        <dbReference type="Pfam" id="PF04608"/>
    </source>
</evidence>
<sequence>MEKVAKIIATYFGLGLSSKAPGTVGSLGTLPLVAAAAYFYGTAGILLLAFAAFFIGVWATHQLIKNQVNKDPSMVVIDEVAGQSLTFALVGNYLIGNWNLWYVYLIGFALFRLFDIVKMGPVKWADSKLKNAWGVMLDDMFAGCLAAVILLIISNKL</sequence>
<keyword evidence="1" id="KW-0378">Hydrolase</keyword>
<evidence type="ECO:0000256" key="1">
    <source>
        <dbReference type="PIRNR" id="PIRNR006162"/>
    </source>
</evidence>
<keyword evidence="1 2" id="KW-0812">Transmembrane</keyword>
<evidence type="ECO:0000313" key="5">
    <source>
        <dbReference type="Proteomes" id="UP000824107"/>
    </source>
</evidence>
<dbReference type="GO" id="GO:0008962">
    <property type="term" value="F:phosphatidylglycerophosphatase activity"/>
    <property type="evidence" value="ECO:0007669"/>
    <property type="project" value="UniProtKB-EC"/>
</dbReference>
<reference evidence="4" key="1">
    <citation type="submission" date="2020-10" db="EMBL/GenBank/DDBJ databases">
        <authorList>
            <person name="Gilroy R."/>
        </authorList>
    </citation>
    <scope>NUCLEOTIDE SEQUENCE</scope>
    <source>
        <strain evidence="4">ChiW3-316</strain>
    </source>
</reference>
<keyword evidence="1" id="KW-1003">Cell membrane</keyword>
<proteinExistence type="predicted"/>
<reference evidence="4" key="2">
    <citation type="journal article" date="2021" name="PeerJ">
        <title>Extensive microbial diversity within the chicken gut microbiome revealed by metagenomics and culture.</title>
        <authorList>
            <person name="Gilroy R."/>
            <person name="Ravi A."/>
            <person name="Getino M."/>
            <person name="Pursley I."/>
            <person name="Horton D.L."/>
            <person name="Alikhan N.F."/>
            <person name="Baker D."/>
            <person name="Gharbi K."/>
            <person name="Hall N."/>
            <person name="Watson M."/>
            <person name="Adriaenssens E.M."/>
            <person name="Foster-Nyarko E."/>
            <person name="Jarju S."/>
            <person name="Secka A."/>
            <person name="Antonio M."/>
            <person name="Oren A."/>
            <person name="Chaudhuri R.R."/>
            <person name="La Ragione R."/>
            <person name="Hildebrand F."/>
            <person name="Pallen M.J."/>
        </authorList>
    </citation>
    <scope>NUCLEOTIDE SEQUENCE</scope>
    <source>
        <strain evidence="4">ChiW3-316</strain>
    </source>
</reference>
<accession>A0A9D1M2T8</accession>
<feature type="transmembrane region" description="Helical" evidence="2">
    <location>
        <begin position="132"/>
        <end position="153"/>
    </location>
</feature>
<dbReference type="InterPro" id="IPR007686">
    <property type="entry name" value="YutG/PgpA"/>
</dbReference>
<dbReference type="GO" id="GO:0046872">
    <property type="term" value="F:metal ion binding"/>
    <property type="evidence" value="ECO:0007669"/>
    <property type="project" value="UniProtKB-KW"/>
</dbReference>
<dbReference type="InterPro" id="IPR036681">
    <property type="entry name" value="PgpA-like_sf"/>
</dbReference>
<evidence type="ECO:0000256" key="2">
    <source>
        <dbReference type="SAM" id="Phobius"/>
    </source>
</evidence>
<dbReference type="PANTHER" id="PTHR36305">
    <property type="entry name" value="PHOSPHATIDYLGLYCEROPHOSPHATASE A"/>
    <property type="match status" value="1"/>
</dbReference>
<dbReference type="AlphaFoldDB" id="A0A9D1M2T8"/>
<keyword evidence="1" id="KW-0443">Lipid metabolism</keyword>
<keyword evidence="1" id="KW-0479">Metal-binding</keyword>
<dbReference type="Proteomes" id="UP000824107">
    <property type="component" value="Unassembled WGS sequence"/>
</dbReference>
<comment type="pathway">
    <text evidence="1">Phospholipid metabolism; phosphatidylglycerol biosynthesis; phosphatidylglycerol from CDP-diacylglycerol: step 2/2.</text>
</comment>
<feature type="transmembrane region" description="Helical" evidence="2">
    <location>
        <begin position="37"/>
        <end position="60"/>
    </location>
</feature>
<dbReference type="GO" id="GO:0005886">
    <property type="term" value="C:plasma membrane"/>
    <property type="evidence" value="ECO:0007669"/>
    <property type="project" value="UniProtKB-SubCell"/>
</dbReference>
<dbReference type="Pfam" id="PF04608">
    <property type="entry name" value="PgpA"/>
    <property type="match status" value="1"/>
</dbReference>
<dbReference type="InterPro" id="IPR026037">
    <property type="entry name" value="PgpA"/>
</dbReference>
<keyword evidence="1" id="KW-1208">Phospholipid metabolism</keyword>
<organism evidence="4 5">
    <name type="scientific">Candidatus Scatocola faecipullorum</name>
    <dbReference type="NCBI Taxonomy" id="2840917"/>
    <lineage>
        <taxon>Bacteria</taxon>
        <taxon>Pseudomonadati</taxon>
        <taxon>Pseudomonadota</taxon>
        <taxon>Alphaproteobacteria</taxon>
        <taxon>Rhodospirillales</taxon>
        <taxon>Rhodospirillaceae</taxon>
        <taxon>Rhodospirillaceae incertae sedis</taxon>
        <taxon>Candidatus Scatocola</taxon>
    </lineage>
</organism>
<comment type="caution">
    <text evidence="4">The sequence shown here is derived from an EMBL/GenBank/DDBJ whole genome shotgun (WGS) entry which is preliminary data.</text>
</comment>
<dbReference type="GO" id="GO:0009395">
    <property type="term" value="P:phospholipid catabolic process"/>
    <property type="evidence" value="ECO:0007669"/>
    <property type="project" value="UniProtKB-KW"/>
</dbReference>
<feature type="domain" description="YutG/PgpA" evidence="3">
    <location>
        <begin position="7"/>
        <end position="153"/>
    </location>
</feature>
<comment type="catalytic activity">
    <reaction evidence="1">
        <text>a 1,2-diacyl-sn-glycero-3-phospho-(1'-sn-glycero-3'-phosphate) + H2O = a 1,2-diacyl-sn-glycero-3-phospho-(1'-sn-glycerol) + phosphate</text>
        <dbReference type="Rhea" id="RHEA:33751"/>
        <dbReference type="ChEBI" id="CHEBI:15377"/>
        <dbReference type="ChEBI" id="CHEBI:43474"/>
        <dbReference type="ChEBI" id="CHEBI:60110"/>
        <dbReference type="ChEBI" id="CHEBI:64716"/>
        <dbReference type="EC" id="3.1.3.27"/>
    </reaction>
</comment>
<dbReference type="EC" id="3.1.3.27" evidence="1"/>
<keyword evidence="1" id="KW-0460">Magnesium</keyword>
<comment type="cofactor">
    <cofactor evidence="1">
        <name>Mg(2+)</name>
        <dbReference type="ChEBI" id="CHEBI:18420"/>
    </cofactor>
</comment>
<keyword evidence="1" id="KW-0595">Phospholipid degradation</keyword>
<keyword evidence="1" id="KW-0997">Cell inner membrane</keyword>
<dbReference type="SUPFAM" id="SSF101307">
    <property type="entry name" value="YutG-like"/>
    <property type="match status" value="1"/>
</dbReference>
<dbReference type="CDD" id="cd06971">
    <property type="entry name" value="PgpA"/>
    <property type="match status" value="1"/>
</dbReference>
<keyword evidence="1 2" id="KW-0472">Membrane</keyword>
<name>A0A9D1M2T8_9PROT</name>
<keyword evidence="2" id="KW-1133">Transmembrane helix</keyword>
<gene>
    <name evidence="4" type="ORF">IAD20_00570</name>
</gene>
<dbReference type="PANTHER" id="PTHR36305:SF1">
    <property type="entry name" value="PHOSPHATIDYLGLYCEROPHOSPHATASE A"/>
    <property type="match status" value="1"/>
</dbReference>
<dbReference type="PIRSF" id="PIRSF006162">
    <property type="entry name" value="PgpA"/>
    <property type="match status" value="1"/>
</dbReference>
<keyword evidence="1" id="KW-0442">Lipid degradation</keyword>
<comment type="subcellular location">
    <subcellularLocation>
        <location evidence="1">Cell inner membrane</location>
        <topology evidence="1">Multi-pass membrane protein</topology>
    </subcellularLocation>
</comment>